<dbReference type="Gene3D" id="3.20.20.80">
    <property type="entry name" value="Glycosidases"/>
    <property type="match status" value="1"/>
</dbReference>
<dbReference type="PANTHER" id="PTHR10030:SF37">
    <property type="entry name" value="ALPHA-L-FUCOSIDASE-RELATED"/>
    <property type="match status" value="1"/>
</dbReference>
<name>A0A5C5ZCR7_9BACT</name>
<feature type="chain" id="PRO_5022930858" description="alpha-L-fucosidase" evidence="7">
    <location>
        <begin position="25"/>
        <end position="540"/>
    </location>
</feature>
<dbReference type="EMBL" id="SJPJ01000001">
    <property type="protein sequence ID" value="TWT85122.1"/>
    <property type="molecule type" value="Genomic_DNA"/>
</dbReference>
<dbReference type="Gene3D" id="2.60.40.1180">
    <property type="entry name" value="Golgi alpha-mannosidase II"/>
    <property type="match status" value="1"/>
</dbReference>
<evidence type="ECO:0000259" key="8">
    <source>
        <dbReference type="Pfam" id="PF01120"/>
    </source>
</evidence>
<feature type="signal peptide" evidence="7">
    <location>
        <begin position="1"/>
        <end position="24"/>
    </location>
</feature>
<protein>
    <recommendedName>
        <fullName evidence="3">alpha-L-fucosidase</fullName>
        <ecNumber evidence="3">3.2.1.51</ecNumber>
    </recommendedName>
</protein>
<dbReference type="InterPro" id="IPR013780">
    <property type="entry name" value="Glyco_hydro_b"/>
</dbReference>
<dbReference type="RefSeq" id="WP_146403152.1">
    <property type="nucleotide sequence ID" value="NZ_SJPJ01000001.1"/>
</dbReference>
<comment type="function">
    <text evidence="1">Alpha-L-fucosidase is responsible for hydrolyzing the alpha-1,6-linked fucose joined to the reducing-end N-acetylglucosamine of the carbohydrate moieties of glycoproteins.</text>
</comment>
<dbReference type="InterPro" id="IPR000933">
    <property type="entry name" value="Glyco_hydro_29"/>
</dbReference>
<evidence type="ECO:0000256" key="4">
    <source>
        <dbReference type="ARBA" id="ARBA00022729"/>
    </source>
</evidence>
<keyword evidence="6" id="KW-0326">Glycosidase</keyword>
<accession>A0A5C5ZCR7</accession>
<evidence type="ECO:0000256" key="2">
    <source>
        <dbReference type="ARBA" id="ARBA00007951"/>
    </source>
</evidence>
<dbReference type="EC" id="3.2.1.51" evidence="3"/>
<dbReference type="OrthoDB" id="9760597at2"/>
<dbReference type="SUPFAM" id="SSF51445">
    <property type="entry name" value="(Trans)glycosidases"/>
    <property type="match status" value="1"/>
</dbReference>
<comment type="caution">
    <text evidence="10">The sequence shown here is derived from an EMBL/GenBank/DDBJ whole genome shotgun (WGS) entry which is preliminary data.</text>
</comment>
<evidence type="ECO:0000313" key="11">
    <source>
        <dbReference type="Proteomes" id="UP000315010"/>
    </source>
</evidence>
<feature type="domain" description="Alpha-L-fucosidase C-terminal" evidence="9">
    <location>
        <begin position="457"/>
        <end position="534"/>
    </location>
</feature>
<dbReference type="SMART" id="SM00812">
    <property type="entry name" value="Alpha_L_fucos"/>
    <property type="match status" value="1"/>
</dbReference>
<evidence type="ECO:0000256" key="7">
    <source>
        <dbReference type="SAM" id="SignalP"/>
    </source>
</evidence>
<evidence type="ECO:0000256" key="5">
    <source>
        <dbReference type="ARBA" id="ARBA00022801"/>
    </source>
</evidence>
<sequence length="540" mass="62164" precursor="true">MNRLSFALLCFLPIAVAFPSRVSAQSDVANSIANSIANNAANDAVLQDPVKYEPTWESLDSRKTPDWYPDAKFGIFIHWGLYSVPSFSPRGTYAEWYWHAKDGTPRKQAAAVGRSKAIQEFHKRVYGNDFEYKDFRPQFTCEMFDPDQWADVFKRCHAKYVVLTSKHHDGYCLWPSKEASDSFGMPWNSVESGPQRDLVGELTKSVRAADIKMGLYYSIWDWFNPYWPEKMQPYGNTELKDHDPARDKYIDEVMYPQFKQLVKDYQPALLFSDGDWWMDDDKWRTRPLLSWLYNNAPNKNEVVINDRWGQVRGKHGGYMTTEYGSGFDDPNVLWEENRGIGKSFGYNRVETYDDYNSGKLLVFMLVDIVSRGGNFLLDIGPTADGRIPVIMEDRLAQMGEWLDVNGEAIFGTRRWVTDAQWSDGERIKYSKQEFHQGKPDPILEMSIMPREGQSVKEFYFTRKDKTLYALSPKWPSGNSVTIKGLRASDATKVSLLGSQKPIPWEQSGSDIELDVSEFGINDLPLNYMFVFKFTECNAAE</sequence>
<dbReference type="GO" id="GO:0006004">
    <property type="term" value="P:fucose metabolic process"/>
    <property type="evidence" value="ECO:0007669"/>
    <property type="project" value="InterPro"/>
</dbReference>
<evidence type="ECO:0000256" key="3">
    <source>
        <dbReference type="ARBA" id="ARBA00012662"/>
    </source>
</evidence>
<dbReference type="InterPro" id="IPR016286">
    <property type="entry name" value="FUC_metazoa-typ"/>
</dbReference>
<dbReference type="Proteomes" id="UP000315010">
    <property type="component" value="Unassembled WGS sequence"/>
</dbReference>
<dbReference type="Pfam" id="PF16757">
    <property type="entry name" value="Fucosidase_C"/>
    <property type="match status" value="1"/>
</dbReference>
<dbReference type="InterPro" id="IPR031919">
    <property type="entry name" value="Fucosidase_C"/>
</dbReference>
<dbReference type="GO" id="GO:0004560">
    <property type="term" value="F:alpha-L-fucosidase activity"/>
    <property type="evidence" value="ECO:0007669"/>
    <property type="project" value="InterPro"/>
</dbReference>
<gene>
    <name evidence="10" type="ORF">CA13_66040</name>
</gene>
<dbReference type="GO" id="GO:0005764">
    <property type="term" value="C:lysosome"/>
    <property type="evidence" value="ECO:0007669"/>
    <property type="project" value="TreeGrafter"/>
</dbReference>
<evidence type="ECO:0000256" key="6">
    <source>
        <dbReference type="ARBA" id="ARBA00023295"/>
    </source>
</evidence>
<dbReference type="Pfam" id="PF01120">
    <property type="entry name" value="Alpha_L_fucos"/>
    <property type="match status" value="1"/>
</dbReference>
<dbReference type="GO" id="GO:0016139">
    <property type="term" value="P:glycoside catabolic process"/>
    <property type="evidence" value="ECO:0007669"/>
    <property type="project" value="TreeGrafter"/>
</dbReference>
<dbReference type="InterPro" id="IPR057739">
    <property type="entry name" value="Glyco_hydro_29_N"/>
</dbReference>
<dbReference type="AlphaFoldDB" id="A0A5C5ZCR7"/>
<reference evidence="10 11" key="1">
    <citation type="submission" date="2019-02" db="EMBL/GenBank/DDBJ databases">
        <title>Deep-cultivation of Planctomycetes and their phenomic and genomic characterization uncovers novel biology.</title>
        <authorList>
            <person name="Wiegand S."/>
            <person name="Jogler M."/>
            <person name="Boedeker C."/>
            <person name="Pinto D."/>
            <person name="Vollmers J."/>
            <person name="Rivas-Marin E."/>
            <person name="Kohn T."/>
            <person name="Peeters S.H."/>
            <person name="Heuer A."/>
            <person name="Rast P."/>
            <person name="Oberbeckmann S."/>
            <person name="Bunk B."/>
            <person name="Jeske O."/>
            <person name="Meyerdierks A."/>
            <person name="Storesund J.E."/>
            <person name="Kallscheuer N."/>
            <person name="Luecker S."/>
            <person name="Lage O.M."/>
            <person name="Pohl T."/>
            <person name="Merkel B.J."/>
            <person name="Hornburger P."/>
            <person name="Mueller R.-W."/>
            <person name="Bruemmer F."/>
            <person name="Labrenz M."/>
            <person name="Spormann A.M."/>
            <person name="Op Den Camp H."/>
            <person name="Overmann J."/>
            <person name="Amann R."/>
            <person name="Jetten M.S.M."/>
            <person name="Mascher T."/>
            <person name="Medema M.H."/>
            <person name="Devos D.P."/>
            <person name="Kaster A.-K."/>
            <person name="Ovreas L."/>
            <person name="Rohde M."/>
            <person name="Galperin M.Y."/>
            <person name="Jogler C."/>
        </authorList>
    </citation>
    <scope>NUCLEOTIDE SEQUENCE [LARGE SCALE GENOMIC DNA]</scope>
    <source>
        <strain evidence="10 11">CA13</strain>
    </source>
</reference>
<organism evidence="10 11">
    <name type="scientific">Novipirellula herctigrandis</name>
    <dbReference type="NCBI Taxonomy" id="2527986"/>
    <lineage>
        <taxon>Bacteria</taxon>
        <taxon>Pseudomonadati</taxon>
        <taxon>Planctomycetota</taxon>
        <taxon>Planctomycetia</taxon>
        <taxon>Pirellulales</taxon>
        <taxon>Pirellulaceae</taxon>
        <taxon>Novipirellula</taxon>
    </lineage>
</organism>
<keyword evidence="11" id="KW-1185">Reference proteome</keyword>
<evidence type="ECO:0000256" key="1">
    <source>
        <dbReference type="ARBA" id="ARBA00004071"/>
    </source>
</evidence>
<evidence type="ECO:0000259" key="9">
    <source>
        <dbReference type="Pfam" id="PF16757"/>
    </source>
</evidence>
<dbReference type="PRINTS" id="PR00741">
    <property type="entry name" value="GLHYDRLASE29"/>
</dbReference>
<keyword evidence="4 7" id="KW-0732">Signal</keyword>
<evidence type="ECO:0000313" key="10">
    <source>
        <dbReference type="EMBL" id="TWT85122.1"/>
    </source>
</evidence>
<comment type="similarity">
    <text evidence="2">Belongs to the glycosyl hydrolase 29 family.</text>
</comment>
<proteinExistence type="inferred from homology"/>
<keyword evidence="5" id="KW-0378">Hydrolase</keyword>
<dbReference type="InterPro" id="IPR017853">
    <property type="entry name" value="GH"/>
</dbReference>
<feature type="domain" description="Glycoside hydrolase family 29 N-terminal" evidence="8">
    <location>
        <begin position="43"/>
        <end position="407"/>
    </location>
</feature>
<dbReference type="PANTHER" id="PTHR10030">
    <property type="entry name" value="ALPHA-L-FUCOSIDASE"/>
    <property type="match status" value="1"/>
</dbReference>